<dbReference type="EC" id="2.1.1.63" evidence="6"/>
<evidence type="ECO:0000256" key="1">
    <source>
        <dbReference type="ARBA" id="ARBA00001286"/>
    </source>
</evidence>
<dbReference type="PANTHER" id="PTHR46460">
    <property type="entry name" value="METHYLATED-DNA--PROTEIN-CYSTEINE METHYLTRANSFERASE"/>
    <property type="match status" value="1"/>
</dbReference>
<comment type="catalytic activity">
    <reaction evidence="1">
        <text>a 4-O-methyl-thymidine in DNA + L-cysteinyl-[protein] = a thymidine in DNA + S-methyl-L-cysteinyl-[protein]</text>
        <dbReference type="Rhea" id="RHEA:53428"/>
        <dbReference type="Rhea" id="RHEA-COMP:10131"/>
        <dbReference type="Rhea" id="RHEA-COMP:10132"/>
        <dbReference type="Rhea" id="RHEA-COMP:13555"/>
        <dbReference type="Rhea" id="RHEA-COMP:13556"/>
        <dbReference type="ChEBI" id="CHEBI:29950"/>
        <dbReference type="ChEBI" id="CHEBI:82612"/>
        <dbReference type="ChEBI" id="CHEBI:137386"/>
        <dbReference type="ChEBI" id="CHEBI:137387"/>
        <dbReference type="EC" id="2.1.1.63"/>
    </reaction>
</comment>
<evidence type="ECO:0000313" key="23">
    <source>
        <dbReference type="RefSeq" id="XP_035826464.1"/>
    </source>
</evidence>
<dbReference type="Pfam" id="PF02870">
    <property type="entry name" value="Methyltransf_1N"/>
    <property type="match status" value="1"/>
</dbReference>
<name>A0ABM1VVM2_APLCA</name>
<evidence type="ECO:0000256" key="5">
    <source>
        <dbReference type="ARBA" id="ARBA00008711"/>
    </source>
</evidence>
<keyword evidence="8" id="KW-0597">Phosphoprotein</keyword>
<evidence type="ECO:0000256" key="7">
    <source>
        <dbReference type="ARBA" id="ARBA00015377"/>
    </source>
</evidence>
<proteinExistence type="inferred from homology"/>
<keyword evidence="13" id="KW-0862">Zinc</keyword>
<dbReference type="SUPFAM" id="SSF46767">
    <property type="entry name" value="Methylated DNA-protein cysteine methyltransferase, C-terminal domain"/>
    <property type="match status" value="1"/>
</dbReference>
<organism evidence="22 23">
    <name type="scientific">Aplysia californica</name>
    <name type="common">California sea hare</name>
    <dbReference type="NCBI Taxonomy" id="6500"/>
    <lineage>
        <taxon>Eukaryota</taxon>
        <taxon>Metazoa</taxon>
        <taxon>Spiralia</taxon>
        <taxon>Lophotrochozoa</taxon>
        <taxon>Mollusca</taxon>
        <taxon>Gastropoda</taxon>
        <taxon>Heterobranchia</taxon>
        <taxon>Euthyneura</taxon>
        <taxon>Tectipleura</taxon>
        <taxon>Aplysiida</taxon>
        <taxon>Aplysioidea</taxon>
        <taxon>Aplysiidae</taxon>
        <taxon>Aplysia</taxon>
    </lineage>
</organism>
<dbReference type="GO" id="GO:0032259">
    <property type="term" value="P:methylation"/>
    <property type="evidence" value="ECO:0007669"/>
    <property type="project" value="UniProtKB-KW"/>
</dbReference>
<dbReference type="GeneID" id="101850092"/>
<protein>
    <recommendedName>
        <fullName evidence="7">Methylated-DNA--protein-cysteine methyltransferase</fullName>
        <ecNumber evidence="6">2.1.1.63</ecNumber>
    </recommendedName>
    <alternativeName>
        <fullName evidence="17">6-O-methylguanine-DNA methyltransferase</fullName>
    </alternativeName>
    <alternativeName>
        <fullName evidence="18">O-6-methylguanine-DNA-alkyltransferase</fullName>
    </alternativeName>
</protein>
<comment type="function">
    <text evidence="3">Involved in the cellular defense against the biological effects of O6-methylguanine (O6-MeG) and O4-methylthymine (O4-MeT) in DNA. Repairs the methylated nucleobase in DNA by stoichiometrically transferring the methyl group to a cysteine residue in the enzyme. This is a suicide reaction: the enzyme is irreversibly inactivated.</text>
</comment>
<evidence type="ECO:0000256" key="3">
    <source>
        <dbReference type="ARBA" id="ARBA00003317"/>
    </source>
</evidence>
<dbReference type="InterPro" id="IPR008332">
    <property type="entry name" value="MethylG_MeTrfase_N"/>
</dbReference>
<feature type="domain" description="Methylguanine DNA methyltransferase ribonuclease-like" evidence="21">
    <location>
        <begin position="14"/>
        <end position="88"/>
    </location>
</feature>
<evidence type="ECO:0000313" key="22">
    <source>
        <dbReference type="Proteomes" id="UP000694888"/>
    </source>
</evidence>
<evidence type="ECO:0000256" key="19">
    <source>
        <dbReference type="ARBA" id="ARBA00049348"/>
    </source>
</evidence>
<evidence type="ECO:0000256" key="9">
    <source>
        <dbReference type="ARBA" id="ARBA00022603"/>
    </source>
</evidence>
<keyword evidence="15" id="KW-0234">DNA repair</keyword>
<dbReference type="PANTHER" id="PTHR46460:SF1">
    <property type="entry name" value="METHYLATED-DNA--PROTEIN-CYSTEINE METHYLTRANSFERASE"/>
    <property type="match status" value="1"/>
</dbReference>
<evidence type="ECO:0000256" key="8">
    <source>
        <dbReference type="ARBA" id="ARBA00022553"/>
    </source>
</evidence>
<keyword evidence="9 23" id="KW-0489">Methyltransferase</keyword>
<evidence type="ECO:0000256" key="4">
    <source>
        <dbReference type="ARBA" id="ARBA00004123"/>
    </source>
</evidence>
<dbReference type="InterPro" id="IPR036217">
    <property type="entry name" value="MethylDNA_cys_MeTrfase_DNAb"/>
</dbReference>
<keyword evidence="12" id="KW-0227">DNA damage</keyword>
<keyword evidence="14" id="KW-0238">DNA-binding</keyword>
<comment type="catalytic activity">
    <reaction evidence="19">
        <text>a 6-O-methyl-2'-deoxyguanosine in DNA + L-cysteinyl-[protein] = S-methyl-L-cysteinyl-[protein] + a 2'-deoxyguanosine in DNA</text>
        <dbReference type="Rhea" id="RHEA:24000"/>
        <dbReference type="Rhea" id="RHEA-COMP:10131"/>
        <dbReference type="Rhea" id="RHEA-COMP:10132"/>
        <dbReference type="Rhea" id="RHEA-COMP:11367"/>
        <dbReference type="Rhea" id="RHEA-COMP:11368"/>
        <dbReference type="ChEBI" id="CHEBI:29950"/>
        <dbReference type="ChEBI" id="CHEBI:82612"/>
        <dbReference type="ChEBI" id="CHEBI:85445"/>
        <dbReference type="ChEBI" id="CHEBI:85448"/>
        <dbReference type="EC" id="2.1.1.63"/>
    </reaction>
</comment>
<evidence type="ECO:0000259" key="20">
    <source>
        <dbReference type="Pfam" id="PF01035"/>
    </source>
</evidence>
<evidence type="ECO:0000256" key="15">
    <source>
        <dbReference type="ARBA" id="ARBA00023204"/>
    </source>
</evidence>
<evidence type="ECO:0000256" key="18">
    <source>
        <dbReference type="ARBA" id="ARBA00031621"/>
    </source>
</evidence>
<dbReference type="SUPFAM" id="SSF53155">
    <property type="entry name" value="Methylated DNA-protein cysteine methyltransferase domain"/>
    <property type="match status" value="1"/>
</dbReference>
<keyword evidence="22" id="KW-1185">Reference proteome</keyword>
<dbReference type="Gene3D" id="3.30.160.70">
    <property type="entry name" value="Methylated DNA-protein cysteine methyltransferase domain"/>
    <property type="match status" value="1"/>
</dbReference>
<keyword evidence="11" id="KW-0479">Metal-binding</keyword>
<comment type="subcellular location">
    <subcellularLocation>
        <location evidence="4">Nucleus</location>
    </subcellularLocation>
</comment>
<dbReference type="InterPro" id="IPR036631">
    <property type="entry name" value="MGMT_N_sf"/>
</dbReference>
<dbReference type="InterPro" id="IPR036388">
    <property type="entry name" value="WH-like_DNA-bd_sf"/>
</dbReference>
<sequence length="185" mass="20754">MAPMRCSEQDVYTVVVTSPIGDIEIRGCDGGLHSVKQCDEDDSTFSPDEGRPVNLKRGYSKIDCKPIDECISWLKKYFLHKEANIKIPSLCSSVVRQDSFAEKAWRLLPEAAPMGTTISYKDLAEWCGSEKACRAAGQAMATNPVSLLIPCHRVISSQGKLGNYSHGKKNKIKKWLLKYERREEQ</sequence>
<evidence type="ECO:0000256" key="13">
    <source>
        <dbReference type="ARBA" id="ARBA00022833"/>
    </source>
</evidence>
<comment type="cofactor">
    <cofactor evidence="2">
        <name>Zn(2+)</name>
        <dbReference type="ChEBI" id="CHEBI:29105"/>
    </cofactor>
</comment>
<keyword evidence="16" id="KW-0539">Nucleus</keyword>
<dbReference type="RefSeq" id="XP_035826464.1">
    <property type="nucleotide sequence ID" value="XM_035970571.1"/>
</dbReference>
<evidence type="ECO:0000256" key="12">
    <source>
        <dbReference type="ARBA" id="ARBA00022763"/>
    </source>
</evidence>
<comment type="similarity">
    <text evidence="5">Belongs to the MGMT family.</text>
</comment>
<dbReference type="InterPro" id="IPR001497">
    <property type="entry name" value="MethylDNA_cys_MeTrfase_AS"/>
</dbReference>
<evidence type="ECO:0000256" key="6">
    <source>
        <dbReference type="ARBA" id="ARBA00011918"/>
    </source>
</evidence>
<evidence type="ECO:0000256" key="11">
    <source>
        <dbReference type="ARBA" id="ARBA00022723"/>
    </source>
</evidence>
<evidence type="ECO:0000256" key="10">
    <source>
        <dbReference type="ARBA" id="ARBA00022679"/>
    </source>
</evidence>
<evidence type="ECO:0000256" key="14">
    <source>
        <dbReference type="ARBA" id="ARBA00023125"/>
    </source>
</evidence>
<reference evidence="23" key="1">
    <citation type="submission" date="2025-08" db="UniProtKB">
        <authorList>
            <consortium name="RefSeq"/>
        </authorList>
    </citation>
    <scope>IDENTIFICATION</scope>
</reference>
<gene>
    <name evidence="23" type="primary">LOC101850092</name>
</gene>
<dbReference type="NCBIfam" id="TIGR00589">
    <property type="entry name" value="ogt"/>
    <property type="match status" value="1"/>
</dbReference>
<dbReference type="PROSITE" id="PS00374">
    <property type="entry name" value="MGMT"/>
    <property type="match status" value="1"/>
</dbReference>
<evidence type="ECO:0000256" key="2">
    <source>
        <dbReference type="ARBA" id="ARBA00001947"/>
    </source>
</evidence>
<accession>A0ABM1VVM2</accession>
<dbReference type="GO" id="GO:0008168">
    <property type="term" value="F:methyltransferase activity"/>
    <property type="evidence" value="ECO:0007669"/>
    <property type="project" value="UniProtKB-KW"/>
</dbReference>
<feature type="domain" description="Methylated-DNA-[protein]-cysteine S-methyltransferase DNA binding" evidence="20">
    <location>
        <begin position="100"/>
        <end position="181"/>
    </location>
</feature>
<dbReference type="Pfam" id="PF01035">
    <property type="entry name" value="DNA_binding_1"/>
    <property type="match status" value="1"/>
</dbReference>
<dbReference type="CDD" id="cd06445">
    <property type="entry name" value="ATase"/>
    <property type="match status" value="1"/>
</dbReference>
<dbReference type="Gene3D" id="1.10.10.10">
    <property type="entry name" value="Winged helix-like DNA-binding domain superfamily/Winged helix DNA-binding domain"/>
    <property type="match status" value="1"/>
</dbReference>
<keyword evidence="10" id="KW-0808">Transferase</keyword>
<evidence type="ECO:0000256" key="16">
    <source>
        <dbReference type="ARBA" id="ARBA00023242"/>
    </source>
</evidence>
<dbReference type="Proteomes" id="UP000694888">
    <property type="component" value="Unplaced"/>
</dbReference>
<evidence type="ECO:0000259" key="21">
    <source>
        <dbReference type="Pfam" id="PF02870"/>
    </source>
</evidence>
<evidence type="ECO:0000256" key="17">
    <source>
        <dbReference type="ARBA" id="ARBA00030795"/>
    </source>
</evidence>
<dbReference type="InterPro" id="IPR014048">
    <property type="entry name" value="MethylDNA_cys_MeTrfase_DNA-bd"/>
</dbReference>